<dbReference type="GeneID" id="25902956"/>
<evidence type="ECO:0000313" key="4">
    <source>
        <dbReference type="EMBL" id="KNC85360.1"/>
    </source>
</evidence>
<dbReference type="InterPro" id="IPR008949">
    <property type="entry name" value="Isoprenoid_synthase_dom_sf"/>
</dbReference>
<protein>
    <recommendedName>
        <fullName evidence="2">15-cis-phytoene synthase</fullName>
        <ecNumber evidence="2">2.5.1.32</ecNumber>
    </recommendedName>
</protein>
<evidence type="ECO:0000256" key="3">
    <source>
        <dbReference type="ARBA" id="ARBA00022746"/>
    </source>
</evidence>
<dbReference type="SUPFAM" id="SSF48576">
    <property type="entry name" value="Terpenoid synthases"/>
    <property type="match status" value="1"/>
</dbReference>
<name>A0A0L0G8M4_9EUKA</name>
<dbReference type="AlphaFoldDB" id="A0A0L0G8M4"/>
<dbReference type="PANTHER" id="PTHR31480">
    <property type="entry name" value="BIFUNCTIONAL LYCOPENE CYCLASE/PHYTOENE SYNTHASE"/>
    <property type="match status" value="1"/>
</dbReference>
<dbReference type="Proteomes" id="UP000054560">
    <property type="component" value="Unassembled WGS sequence"/>
</dbReference>
<dbReference type="RefSeq" id="XP_014159262.1">
    <property type="nucleotide sequence ID" value="XM_014303787.1"/>
</dbReference>
<dbReference type="OrthoDB" id="270318at2759"/>
<dbReference type="Gene3D" id="1.10.600.10">
    <property type="entry name" value="Farnesyl Diphosphate Synthase"/>
    <property type="match status" value="1"/>
</dbReference>
<dbReference type="GO" id="GO:0016117">
    <property type="term" value="P:carotenoid biosynthetic process"/>
    <property type="evidence" value="ECO:0007669"/>
    <property type="project" value="UniProtKB-KW"/>
</dbReference>
<keyword evidence="5" id="KW-1185">Reference proteome</keyword>
<dbReference type="Pfam" id="PF00494">
    <property type="entry name" value="SQS_PSY"/>
    <property type="match status" value="1"/>
</dbReference>
<sequence length="326" mass="37009">MNFIAARSCRGSLLPLQNIPVCVSAASPQVNSIRGVLRRNRRCASAISSSTYCQDLVRKHDAEHFLSSLWLPADIRQAVFAIRAFNIEVAQIREVTSEIQIARIRSQWWRDSLGFVYENAKDPGHPVLKELAKAVHTHQLNRRWLERLIREREKRFDESGFMSMDEVEDYSEGINSSLLYLSLQCVGVSDIHADHAASHLGKTEGIITLLRGVQYHARRRKVFLPMDQLLAAGVSQEEVIRQQNEAAITEVAYTISSQANSHLEMAREHTNDVAPRAKRVLLPAVAADMFLTRLQKEHFNLYSKTLDAPHASLPFRLLSKAWSRAY</sequence>
<evidence type="ECO:0000256" key="1">
    <source>
        <dbReference type="ARBA" id="ARBA00001805"/>
    </source>
</evidence>
<evidence type="ECO:0000256" key="2">
    <source>
        <dbReference type="ARBA" id="ARBA00012396"/>
    </source>
</evidence>
<reference evidence="4 5" key="1">
    <citation type="submission" date="2011-02" db="EMBL/GenBank/DDBJ databases">
        <title>The Genome Sequence of Sphaeroforma arctica JP610.</title>
        <authorList>
            <consortium name="The Broad Institute Genome Sequencing Platform"/>
            <person name="Russ C."/>
            <person name="Cuomo C."/>
            <person name="Young S.K."/>
            <person name="Zeng Q."/>
            <person name="Gargeya S."/>
            <person name="Alvarado L."/>
            <person name="Berlin A."/>
            <person name="Chapman S.B."/>
            <person name="Chen Z."/>
            <person name="Freedman E."/>
            <person name="Gellesch M."/>
            <person name="Goldberg J."/>
            <person name="Griggs A."/>
            <person name="Gujja S."/>
            <person name="Heilman E."/>
            <person name="Heiman D."/>
            <person name="Howarth C."/>
            <person name="Mehta T."/>
            <person name="Neiman D."/>
            <person name="Pearson M."/>
            <person name="Roberts A."/>
            <person name="Saif S."/>
            <person name="Shea T."/>
            <person name="Shenoy N."/>
            <person name="Sisk P."/>
            <person name="Stolte C."/>
            <person name="Sykes S."/>
            <person name="White J."/>
            <person name="Yandava C."/>
            <person name="Burger G."/>
            <person name="Gray M.W."/>
            <person name="Holland P.W.H."/>
            <person name="King N."/>
            <person name="Lang F.B.F."/>
            <person name="Roger A.J."/>
            <person name="Ruiz-Trillo I."/>
            <person name="Haas B."/>
            <person name="Nusbaum C."/>
            <person name="Birren B."/>
        </authorList>
    </citation>
    <scope>NUCLEOTIDE SEQUENCE [LARGE SCALE GENOMIC DNA]</scope>
    <source>
        <strain evidence="4 5">JP610</strain>
    </source>
</reference>
<accession>A0A0L0G8M4</accession>
<dbReference type="eggNOG" id="KOG4411">
    <property type="taxonomic scope" value="Eukaryota"/>
</dbReference>
<dbReference type="STRING" id="667725.A0A0L0G8M4"/>
<dbReference type="EMBL" id="KQ241706">
    <property type="protein sequence ID" value="KNC85360.1"/>
    <property type="molecule type" value="Genomic_DNA"/>
</dbReference>
<comment type="catalytic activity">
    <reaction evidence="1">
        <text>2 (2E,6E,10E)-geranylgeranyl diphosphate = 15-cis-phytoene + 2 diphosphate</text>
        <dbReference type="Rhea" id="RHEA:34475"/>
        <dbReference type="ChEBI" id="CHEBI:27787"/>
        <dbReference type="ChEBI" id="CHEBI:33019"/>
        <dbReference type="ChEBI" id="CHEBI:58756"/>
        <dbReference type="EC" id="2.5.1.32"/>
    </reaction>
</comment>
<dbReference type="InterPro" id="IPR002060">
    <property type="entry name" value="Squ/phyt_synthse"/>
</dbReference>
<proteinExistence type="predicted"/>
<dbReference type="EC" id="2.5.1.32" evidence="2"/>
<keyword evidence="3" id="KW-0125">Carotenoid biosynthesis</keyword>
<gene>
    <name evidence="4" type="ORF">SARC_02452</name>
</gene>
<evidence type="ECO:0000313" key="5">
    <source>
        <dbReference type="Proteomes" id="UP000054560"/>
    </source>
</evidence>
<organism evidence="4 5">
    <name type="scientific">Sphaeroforma arctica JP610</name>
    <dbReference type="NCBI Taxonomy" id="667725"/>
    <lineage>
        <taxon>Eukaryota</taxon>
        <taxon>Ichthyosporea</taxon>
        <taxon>Ichthyophonida</taxon>
        <taxon>Sphaeroforma</taxon>
    </lineage>
</organism>